<dbReference type="eggNOG" id="ENOG502SSRM">
    <property type="taxonomic scope" value="Eukaryota"/>
</dbReference>
<proteinExistence type="predicted"/>
<dbReference type="GeneTree" id="ENSGT00390000014284"/>
<reference evidence="2" key="1">
    <citation type="submission" date="2003-08" db="EMBL/GenBank/DDBJ databases">
        <authorList>
            <person name="Birren B."/>
            <person name="Nusbaum C."/>
            <person name="Abebe A."/>
            <person name="Abouelleil A."/>
            <person name="Adekoya E."/>
            <person name="Ait-zahra M."/>
            <person name="Allen N."/>
            <person name="Allen T."/>
            <person name="An P."/>
            <person name="Anderson M."/>
            <person name="Anderson S."/>
            <person name="Arachchi H."/>
            <person name="Armbruster J."/>
            <person name="Bachantsang P."/>
            <person name="Baldwin J."/>
            <person name="Barry A."/>
            <person name="Bayul T."/>
            <person name="Blitshsteyn B."/>
            <person name="Bloom T."/>
            <person name="Blye J."/>
            <person name="Boguslavskiy L."/>
            <person name="Borowsky M."/>
            <person name="Boukhgalter B."/>
            <person name="Brunache A."/>
            <person name="Butler J."/>
            <person name="Calixte N."/>
            <person name="Calvo S."/>
            <person name="Camarata J."/>
            <person name="Campo K."/>
            <person name="Chang J."/>
            <person name="Cheshatsang Y."/>
            <person name="Citroen M."/>
            <person name="Collymore A."/>
            <person name="Considine T."/>
            <person name="Cook A."/>
            <person name="Cooke P."/>
            <person name="Corum B."/>
            <person name="Cuomo C."/>
            <person name="David R."/>
            <person name="Dawoe T."/>
            <person name="Degray S."/>
            <person name="Dodge S."/>
            <person name="Dooley K."/>
            <person name="Dorje P."/>
            <person name="Dorjee K."/>
            <person name="Dorris L."/>
            <person name="Duffey N."/>
            <person name="Dupes A."/>
            <person name="Elkins T."/>
            <person name="Engels R."/>
            <person name="Erickson J."/>
            <person name="Farina A."/>
            <person name="Faro S."/>
            <person name="Ferreira P."/>
            <person name="Fischer H."/>
            <person name="Fitzgerald M."/>
            <person name="Foley K."/>
            <person name="Gage D."/>
            <person name="Galagan J."/>
            <person name="Gearin G."/>
            <person name="Gnerre S."/>
            <person name="Gnirke A."/>
            <person name="Goyette A."/>
            <person name="Graham J."/>
            <person name="Grandbois E."/>
            <person name="Gyaltsen K."/>
            <person name="Hafez N."/>
            <person name="Hagopian D."/>
            <person name="Hagos B."/>
            <person name="Hall J."/>
            <person name="Hatcher B."/>
            <person name="Heller A."/>
            <person name="Higgins H."/>
            <person name="Honan T."/>
            <person name="Horn A."/>
            <person name="Houde N."/>
            <person name="Hughes L."/>
            <person name="Hulme W."/>
            <person name="Husby E."/>
            <person name="Iliev I."/>
            <person name="Jaffe D."/>
            <person name="Jones C."/>
            <person name="Kamal M."/>
            <person name="Kamat A."/>
            <person name="Kamvysselis M."/>
            <person name="Karlsson E."/>
            <person name="Kells C."/>
            <person name="Kieu A."/>
            <person name="Kisner P."/>
            <person name="Kodira C."/>
            <person name="Kulbokas E."/>
            <person name="Labutti K."/>
            <person name="Lama D."/>
            <person name="Landers T."/>
            <person name="Leger J."/>
            <person name="Levine S."/>
            <person name="Lewis D."/>
            <person name="Lewis T."/>
            <person name="Lindblad-toh K."/>
            <person name="Liu X."/>
            <person name="Lokyitsang T."/>
            <person name="Lokyitsang Y."/>
            <person name="Lucien O."/>
            <person name="Lui A."/>
            <person name="Ma L.J."/>
            <person name="Mabbitt R."/>
            <person name="Macdonald J."/>
            <person name="Maclean C."/>
            <person name="Major J."/>
            <person name="Manning J."/>
            <person name="Marabella R."/>
            <person name="Maru K."/>
            <person name="Matthews C."/>
            <person name="Mauceli E."/>
            <person name="Mccarthy M."/>
            <person name="Mcdonough S."/>
            <person name="Mcghee T."/>
            <person name="Meldrim J."/>
            <person name="Meneus L."/>
            <person name="Mesirov J."/>
            <person name="Mihalev A."/>
            <person name="Mihova T."/>
            <person name="Mikkelsen T."/>
            <person name="Mlenga V."/>
            <person name="Moru K."/>
            <person name="Mozes J."/>
            <person name="Mulrain L."/>
            <person name="Munson G."/>
            <person name="Naylor J."/>
            <person name="Newes C."/>
            <person name="Nguyen C."/>
            <person name="Nguyen N."/>
            <person name="Nguyen T."/>
            <person name="Nicol R."/>
            <person name="Nielsen C."/>
            <person name="Nizzari M."/>
            <person name="Norbu C."/>
            <person name="Norbu N."/>
            <person name="O'donnell P."/>
            <person name="Okoawo O."/>
            <person name="O'leary S."/>
            <person name="Omotosho B."/>
            <person name="O'neill K."/>
            <person name="Osman S."/>
            <person name="Parker S."/>
            <person name="Perrin D."/>
            <person name="Phunkhang P."/>
            <person name="Piqani B."/>
            <person name="Purcell S."/>
            <person name="Rachupka T."/>
            <person name="Ramasamy U."/>
            <person name="Rameau R."/>
            <person name="Ray V."/>
            <person name="Raymond C."/>
            <person name="Retta R."/>
            <person name="Richardson S."/>
            <person name="Rise C."/>
            <person name="Rodriguez J."/>
            <person name="Rogers J."/>
            <person name="Rogov P."/>
            <person name="Rutman M."/>
            <person name="Schupbach R."/>
            <person name="Seaman C."/>
            <person name="Settipalli S."/>
            <person name="Sharpe T."/>
            <person name="Sheridan J."/>
            <person name="Sherpa N."/>
            <person name="Shi J."/>
            <person name="Smirnov S."/>
            <person name="Smith C."/>
            <person name="Sougnez C."/>
            <person name="Spencer B."/>
            <person name="Stalker J."/>
            <person name="Stange-thomann N."/>
            <person name="Stavropoulos S."/>
            <person name="Stetson K."/>
            <person name="Stone C."/>
            <person name="Stone S."/>
            <person name="Stubbs M."/>
            <person name="Talamas J."/>
            <person name="Tchuinga P."/>
            <person name="Tenzing P."/>
            <person name="Tesfaye S."/>
            <person name="Theodore J."/>
            <person name="Thoulutsang Y."/>
            <person name="Topham K."/>
            <person name="Towey S."/>
            <person name="Tsamla T."/>
            <person name="Tsomo N."/>
            <person name="Vallee D."/>
            <person name="Vassiliev H."/>
            <person name="Venkataraman V."/>
            <person name="Vinson J."/>
            <person name="Vo A."/>
            <person name="Wade C."/>
            <person name="Wang S."/>
            <person name="Wangchuk T."/>
            <person name="Wangdi T."/>
            <person name="Whittaker C."/>
            <person name="Wilkinson J."/>
            <person name="Wu Y."/>
            <person name="Wyman D."/>
            <person name="Yadav S."/>
            <person name="Yang S."/>
            <person name="Yang X."/>
            <person name="Yeager S."/>
            <person name="Yee E."/>
            <person name="Young G."/>
            <person name="Zainoun J."/>
            <person name="Zembeck L."/>
            <person name="Zimmer A."/>
            <person name="Zody M."/>
            <person name="Lander E."/>
        </authorList>
    </citation>
    <scope>NUCLEOTIDE SEQUENCE [LARGE SCALE GENOMIC DNA]</scope>
</reference>
<name>H2ZAT6_CIOSA</name>
<dbReference type="Proteomes" id="UP000007875">
    <property type="component" value="Unassembled WGS sequence"/>
</dbReference>
<protein>
    <submittedName>
        <fullName evidence="1">Uncharacterized protein</fullName>
    </submittedName>
</protein>
<dbReference type="InParanoid" id="H2ZAT6"/>
<evidence type="ECO:0000313" key="1">
    <source>
        <dbReference type="Ensembl" id="ENSCSAVP00000014701.1"/>
    </source>
</evidence>
<dbReference type="AlphaFoldDB" id="H2ZAT6"/>
<keyword evidence="2" id="KW-1185">Reference proteome</keyword>
<organism evidence="1 2">
    <name type="scientific">Ciona savignyi</name>
    <name type="common">Pacific transparent sea squirt</name>
    <dbReference type="NCBI Taxonomy" id="51511"/>
    <lineage>
        <taxon>Eukaryota</taxon>
        <taxon>Metazoa</taxon>
        <taxon>Chordata</taxon>
        <taxon>Tunicata</taxon>
        <taxon>Ascidiacea</taxon>
        <taxon>Phlebobranchia</taxon>
        <taxon>Cionidae</taxon>
        <taxon>Ciona</taxon>
    </lineage>
</organism>
<accession>H2ZAT6</accession>
<reference evidence="1" key="3">
    <citation type="submission" date="2025-09" db="UniProtKB">
        <authorList>
            <consortium name="Ensembl"/>
        </authorList>
    </citation>
    <scope>IDENTIFICATION</scope>
</reference>
<sequence length="104" mass="11227">RCEDGASDPYGVFPLRRSNDLDLHGAGSKSSDLLLHPVSDTRVHGGTSGENVVGVEILADVDVALHDGVVGGFVDSSGFHSYKRRLEERFWASESLVSDRDDLT</sequence>
<reference evidence="1" key="2">
    <citation type="submission" date="2025-08" db="UniProtKB">
        <authorList>
            <consortium name="Ensembl"/>
        </authorList>
    </citation>
    <scope>IDENTIFICATION</scope>
</reference>
<dbReference type="Ensembl" id="ENSCSAVT00000014869.1">
    <property type="protein sequence ID" value="ENSCSAVP00000014701.1"/>
    <property type="gene ID" value="ENSCSAVG00000008591.1"/>
</dbReference>
<evidence type="ECO:0000313" key="2">
    <source>
        <dbReference type="Proteomes" id="UP000007875"/>
    </source>
</evidence>
<dbReference type="HOGENOM" id="CLU_161724_0_0_1"/>